<keyword evidence="2" id="KW-0472">Membrane</keyword>
<feature type="compositionally biased region" description="Low complexity" evidence="1">
    <location>
        <begin position="525"/>
        <end position="534"/>
    </location>
</feature>
<evidence type="ECO:0000256" key="2">
    <source>
        <dbReference type="SAM" id="Phobius"/>
    </source>
</evidence>
<feature type="region of interest" description="Disordered" evidence="1">
    <location>
        <begin position="525"/>
        <end position="550"/>
    </location>
</feature>
<dbReference type="Proteomes" id="UP001319180">
    <property type="component" value="Unassembled WGS sequence"/>
</dbReference>
<accession>A0AAP2DDG1</accession>
<dbReference type="EMBL" id="JAHESC010000030">
    <property type="protein sequence ID" value="MBT1688725.1"/>
    <property type="molecule type" value="Genomic_DNA"/>
</dbReference>
<keyword evidence="2" id="KW-1133">Transmembrane helix</keyword>
<evidence type="ECO:0000313" key="4">
    <source>
        <dbReference type="Proteomes" id="UP001319180"/>
    </source>
</evidence>
<gene>
    <name evidence="3" type="ORF">KK078_19300</name>
</gene>
<sequence>MTGSIALDVVIGLVFIYLLYSLFATIVCEIVAVHLGLRERNLKQAIRRMLEDFPETSENKFVAFWKHIKRTVSELFDNYMGPATCVFYHLPLIKYFARNTLQSKPAYITSQNFSKAILEIFRQYGGSDELSDIEKIQNVLKGNVQHTKELASLKDIIKTNPDTKEPYQPSEERDYNAIYKSLKERAESIDVNHSDLDAAQRIVLRRILQLLKAARKHPEKKAVIYRADEMLNLFGRETRTHLTSLLRDSNNDLFKFRLQLEQWFEDTMNRASGWYKQRIQFTLLIIGLIIAIGFNADTLAIVGKLSVNKDLRDKMVENASRTVNDPRTKQLIESIRKGRADSATAQKANDEAKMDSLDAVRREIQRQLDDANSLLGSGWITLPESLTLMPWTKELEARMKELKEKKLTDYAILYAIDSVYGERRLHTSDKKILEFPSGATPSILCCLKTSKVDGRMVYTGISNDGTKIDVNDTFGGYCLYILSNIFSVAFWGYLLTAIAISLGAPFWFDLLSKLIQVRGAVKTPTHTTAASSTPEDMGLSHPAHPLNRKG</sequence>
<reference evidence="3 4" key="1">
    <citation type="submission" date="2021-05" db="EMBL/GenBank/DDBJ databases">
        <title>A Polyphasic approach of four new species of the genus Ohtaekwangia: Ohtaekwangia histidinii sp. nov., Ohtaekwangia cretensis sp. nov., Ohtaekwangia indiensis sp. nov., Ohtaekwangia reichenbachii sp. nov. from diverse environment.</title>
        <authorList>
            <person name="Octaviana S."/>
        </authorList>
    </citation>
    <scope>NUCLEOTIDE SEQUENCE [LARGE SCALE GENOMIC DNA]</scope>
    <source>
        <strain evidence="3 4">PWU37</strain>
    </source>
</reference>
<feature type="transmembrane region" description="Helical" evidence="2">
    <location>
        <begin position="12"/>
        <end position="37"/>
    </location>
</feature>
<protein>
    <submittedName>
        <fullName evidence="3">Uncharacterized protein</fullName>
    </submittedName>
</protein>
<comment type="caution">
    <text evidence="3">The sequence shown here is derived from an EMBL/GenBank/DDBJ whole genome shotgun (WGS) entry which is preliminary data.</text>
</comment>
<feature type="transmembrane region" description="Helical" evidence="2">
    <location>
        <begin position="281"/>
        <end position="302"/>
    </location>
</feature>
<keyword evidence="4" id="KW-1185">Reference proteome</keyword>
<name>A0AAP2DDG1_9BACT</name>
<dbReference type="RefSeq" id="WP_254091951.1">
    <property type="nucleotide sequence ID" value="NZ_JAHESC010000030.1"/>
</dbReference>
<proteinExistence type="predicted"/>
<evidence type="ECO:0000313" key="3">
    <source>
        <dbReference type="EMBL" id="MBT1688725.1"/>
    </source>
</evidence>
<organism evidence="3 4">
    <name type="scientific">Dawidia soli</name>
    <dbReference type="NCBI Taxonomy" id="2782352"/>
    <lineage>
        <taxon>Bacteria</taxon>
        <taxon>Pseudomonadati</taxon>
        <taxon>Bacteroidota</taxon>
        <taxon>Cytophagia</taxon>
        <taxon>Cytophagales</taxon>
        <taxon>Chryseotaleaceae</taxon>
        <taxon>Dawidia</taxon>
    </lineage>
</organism>
<keyword evidence="2" id="KW-0812">Transmembrane</keyword>
<feature type="transmembrane region" description="Helical" evidence="2">
    <location>
        <begin position="488"/>
        <end position="508"/>
    </location>
</feature>
<evidence type="ECO:0000256" key="1">
    <source>
        <dbReference type="SAM" id="MobiDB-lite"/>
    </source>
</evidence>
<dbReference type="AlphaFoldDB" id="A0AAP2DDG1"/>